<name>A0ACB8D0Z9_DERSI</name>
<protein>
    <submittedName>
        <fullName evidence="1">Uncharacterized protein</fullName>
    </submittedName>
</protein>
<accession>A0ACB8D0Z9</accession>
<dbReference type="EMBL" id="CM023473">
    <property type="protein sequence ID" value="KAH7955076.1"/>
    <property type="molecule type" value="Genomic_DNA"/>
</dbReference>
<gene>
    <name evidence="1" type="ORF">HPB49_024370</name>
</gene>
<reference evidence="1" key="1">
    <citation type="submission" date="2020-05" db="EMBL/GenBank/DDBJ databases">
        <title>Large-scale comparative analyses of tick genomes elucidate their genetic diversity and vector capacities.</title>
        <authorList>
            <person name="Jia N."/>
            <person name="Wang J."/>
            <person name="Shi W."/>
            <person name="Du L."/>
            <person name="Sun Y."/>
            <person name="Zhan W."/>
            <person name="Jiang J."/>
            <person name="Wang Q."/>
            <person name="Zhang B."/>
            <person name="Ji P."/>
            <person name="Sakyi L.B."/>
            <person name="Cui X."/>
            <person name="Yuan T."/>
            <person name="Jiang B."/>
            <person name="Yang W."/>
            <person name="Lam T.T.-Y."/>
            <person name="Chang Q."/>
            <person name="Ding S."/>
            <person name="Wang X."/>
            <person name="Zhu J."/>
            <person name="Ruan X."/>
            <person name="Zhao L."/>
            <person name="Wei J."/>
            <person name="Que T."/>
            <person name="Du C."/>
            <person name="Cheng J."/>
            <person name="Dai P."/>
            <person name="Han X."/>
            <person name="Huang E."/>
            <person name="Gao Y."/>
            <person name="Liu J."/>
            <person name="Shao H."/>
            <person name="Ye R."/>
            <person name="Li L."/>
            <person name="Wei W."/>
            <person name="Wang X."/>
            <person name="Wang C."/>
            <person name="Yang T."/>
            <person name="Huo Q."/>
            <person name="Li W."/>
            <person name="Guo W."/>
            <person name="Chen H."/>
            <person name="Zhou L."/>
            <person name="Ni X."/>
            <person name="Tian J."/>
            <person name="Zhou Y."/>
            <person name="Sheng Y."/>
            <person name="Liu T."/>
            <person name="Pan Y."/>
            <person name="Xia L."/>
            <person name="Li J."/>
            <person name="Zhao F."/>
            <person name="Cao W."/>
        </authorList>
    </citation>
    <scope>NUCLEOTIDE SEQUENCE</scope>
    <source>
        <strain evidence="1">Dsil-2018</strain>
    </source>
</reference>
<evidence type="ECO:0000313" key="2">
    <source>
        <dbReference type="Proteomes" id="UP000821865"/>
    </source>
</evidence>
<evidence type="ECO:0000313" key="1">
    <source>
        <dbReference type="EMBL" id="KAH7955076.1"/>
    </source>
</evidence>
<organism evidence="1 2">
    <name type="scientific">Dermacentor silvarum</name>
    <name type="common">Tick</name>
    <dbReference type="NCBI Taxonomy" id="543639"/>
    <lineage>
        <taxon>Eukaryota</taxon>
        <taxon>Metazoa</taxon>
        <taxon>Ecdysozoa</taxon>
        <taxon>Arthropoda</taxon>
        <taxon>Chelicerata</taxon>
        <taxon>Arachnida</taxon>
        <taxon>Acari</taxon>
        <taxon>Parasitiformes</taxon>
        <taxon>Ixodida</taxon>
        <taxon>Ixodoidea</taxon>
        <taxon>Ixodidae</taxon>
        <taxon>Rhipicephalinae</taxon>
        <taxon>Dermacentor</taxon>
    </lineage>
</organism>
<dbReference type="Proteomes" id="UP000821865">
    <property type="component" value="Chromosome 4"/>
</dbReference>
<keyword evidence="2" id="KW-1185">Reference proteome</keyword>
<sequence>MSELGDETCAKCTEDISTDSRHMTCCACSGLFHLGSCSGVSEKSFKSKGEDYKKSWKCPQCRKAESNAQCLKGADDTSVAALLLEMNRKLDELLRLKKMVHDLEASVKLMSDKYDVVLADVVRHDGEIKCLADKVSKLEKTGGSAAELERIASSVNDLEYQRRKLNLEVHGVRHVIGMNACSLK</sequence>
<comment type="caution">
    <text evidence="1">The sequence shown here is derived from an EMBL/GenBank/DDBJ whole genome shotgun (WGS) entry which is preliminary data.</text>
</comment>
<proteinExistence type="predicted"/>